<evidence type="ECO:0000259" key="4">
    <source>
        <dbReference type="PROSITE" id="PS01124"/>
    </source>
</evidence>
<dbReference type="GO" id="GO:0043565">
    <property type="term" value="F:sequence-specific DNA binding"/>
    <property type="evidence" value="ECO:0007669"/>
    <property type="project" value="InterPro"/>
</dbReference>
<evidence type="ECO:0000313" key="6">
    <source>
        <dbReference type="Proteomes" id="UP000584867"/>
    </source>
</evidence>
<name>A0A7W8E8X4_9BACT</name>
<accession>A0A7W8E8X4</accession>
<dbReference type="InterPro" id="IPR050204">
    <property type="entry name" value="AraC_XylS_family_regulators"/>
</dbReference>
<dbReference type="GO" id="GO:0003700">
    <property type="term" value="F:DNA-binding transcription factor activity"/>
    <property type="evidence" value="ECO:0007669"/>
    <property type="project" value="InterPro"/>
</dbReference>
<dbReference type="PROSITE" id="PS01124">
    <property type="entry name" value="HTH_ARAC_FAMILY_2"/>
    <property type="match status" value="1"/>
</dbReference>
<dbReference type="InterPro" id="IPR018062">
    <property type="entry name" value="HTH_AraC-typ_CS"/>
</dbReference>
<dbReference type="EMBL" id="JACHIO010000005">
    <property type="protein sequence ID" value="MBB5063061.1"/>
    <property type="molecule type" value="Genomic_DNA"/>
</dbReference>
<dbReference type="InterPro" id="IPR009057">
    <property type="entry name" value="Homeodomain-like_sf"/>
</dbReference>
<dbReference type="InterPro" id="IPR018060">
    <property type="entry name" value="HTH_AraC"/>
</dbReference>
<evidence type="ECO:0000256" key="3">
    <source>
        <dbReference type="ARBA" id="ARBA00023163"/>
    </source>
</evidence>
<dbReference type="AlphaFoldDB" id="A0A7W8E8X4"/>
<dbReference type="SUPFAM" id="SSF46689">
    <property type="entry name" value="Homeodomain-like"/>
    <property type="match status" value="2"/>
</dbReference>
<dbReference type="InterPro" id="IPR020449">
    <property type="entry name" value="Tscrpt_reg_AraC-type_HTH"/>
</dbReference>
<dbReference type="PRINTS" id="PR00032">
    <property type="entry name" value="HTHARAC"/>
</dbReference>
<dbReference type="Gene3D" id="1.10.10.60">
    <property type="entry name" value="Homeodomain-like"/>
    <property type="match status" value="2"/>
</dbReference>
<organism evidence="5 6">
    <name type="scientific">Granulicella mallensis</name>
    <dbReference type="NCBI Taxonomy" id="940614"/>
    <lineage>
        <taxon>Bacteria</taxon>
        <taxon>Pseudomonadati</taxon>
        <taxon>Acidobacteriota</taxon>
        <taxon>Terriglobia</taxon>
        <taxon>Terriglobales</taxon>
        <taxon>Acidobacteriaceae</taxon>
        <taxon>Granulicella</taxon>
    </lineage>
</organism>
<sequence>MHMVLRGVVKYEAATGGRNLRFTSHPGQVFLLPRGTVDEINWFGETERLAVAIHPCLLTNALEETAHEVDIELMERWGLSDPHISMLLSEMQSDLVENSPAGIIYGESLANALAVYLLSRYAVWKRTPIAYKGGLSGYRLKQVLDYIAENMGSDLSLSQLSAIAGMSPHYFSELFKQSTGFAPHRYLVQQRIEHAKRHLCNPKLNILDAGLEAGFQNPSHFARVFRRIVGVSPSSFRANCLPK</sequence>
<proteinExistence type="predicted"/>
<dbReference type="Proteomes" id="UP000584867">
    <property type="component" value="Unassembled WGS sequence"/>
</dbReference>
<feature type="domain" description="HTH araC/xylS-type" evidence="4">
    <location>
        <begin position="141"/>
        <end position="239"/>
    </location>
</feature>
<protein>
    <submittedName>
        <fullName evidence="5">AraC family transcriptional regulator</fullName>
    </submittedName>
</protein>
<gene>
    <name evidence="5" type="ORF">HDF15_001401</name>
</gene>
<evidence type="ECO:0000313" key="5">
    <source>
        <dbReference type="EMBL" id="MBB5063061.1"/>
    </source>
</evidence>
<evidence type="ECO:0000256" key="2">
    <source>
        <dbReference type="ARBA" id="ARBA00023125"/>
    </source>
</evidence>
<keyword evidence="1" id="KW-0805">Transcription regulation</keyword>
<dbReference type="PROSITE" id="PS00041">
    <property type="entry name" value="HTH_ARAC_FAMILY_1"/>
    <property type="match status" value="1"/>
</dbReference>
<comment type="caution">
    <text evidence="5">The sequence shown here is derived from an EMBL/GenBank/DDBJ whole genome shotgun (WGS) entry which is preliminary data.</text>
</comment>
<keyword evidence="2" id="KW-0238">DNA-binding</keyword>
<dbReference type="SMART" id="SM00342">
    <property type="entry name" value="HTH_ARAC"/>
    <property type="match status" value="1"/>
</dbReference>
<dbReference type="Pfam" id="PF12833">
    <property type="entry name" value="HTH_18"/>
    <property type="match status" value="1"/>
</dbReference>
<reference evidence="5 6" key="1">
    <citation type="submission" date="2020-08" db="EMBL/GenBank/DDBJ databases">
        <title>Genomic Encyclopedia of Type Strains, Phase IV (KMG-V): Genome sequencing to study the core and pangenomes of soil and plant-associated prokaryotes.</title>
        <authorList>
            <person name="Whitman W."/>
        </authorList>
    </citation>
    <scope>NUCLEOTIDE SEQUENCE [LARGE SCALE GENOMIC DNA]</scope>
    <source>
        <strain evidence="5 6">X5P3</strain>
    </source>
</reference>
<dbReference type="PANTHER" id="PTHR46796:SF6">
    <property type="entry name" value="ARAC SUBFAMILY"/>
    <property type="match status" value="1"/>
</dbReference>
<dbReference type="PANTHER" id="PTHR46796">
    <property type="entry name" value="HTH-TYPE TRANSCRIPTIONAL ACTIVATOR RHAS-RELATED"/>
    <property type="match status" value="1"/>
</dbReference>
<keyword evidence="3" id="KW-0804">Transcription</keyword>
<evidence type="ECO:0000256" key="1">
    <source>
        <dbReference type="ARBA" id="ARBA00023015"/>
    </source>
</evidence>